<accession>A0A6A8DFF3</accession>
<keyword evidence="3" id="KW-1185">Reference proteome</keyword>
<name>A0A6A8DFF3_9BACI</name>
<evidence type="ECO:0000313" key="3">
    <source>
        <dbReference type="Proteomes" id="UP000799092"/>
    </source>
</evidence>
<proteinExistence type="predicted"/>
<keyword evidence="1" id="KW-0472">Membrane</keyword>
<feature type="transmembrane region" description="Helical" evidence="1">
    <location>
        <begin position="7"/>
        <end position="25"/>
    </location>
</feature>
<dbReference type="EMBL" id="WJNG01000008">
    <property type="protein sequence ID" value="MRH43256.1"/>
    <property type="molecule type" value="Genomic_DNA"/>
</dbReference>
<reference evidence="2" key="1">
    <citation type="submission" date="2019-11" db="EMBL/GenBank/DDBJ databases">
        <authorList>
            <person name="Li J."/>
        </authorList>
    </citation>
    <scope>NUCLEOTIDE SEQUENCE</scope>
    <source>
        <strain evidence="2">B6B</strain>
    </source>
</reference>
<dbReference type="OrthoDB" id="2972027at2"/>
<dbReference type="Proteomes" id="UP000799092">
    <property type="component" value="Unassembled WGS sequence"/>
</dbReference>
<organism evidence="2 3">
    <name type="scientific">Aquibacillus halophilus</name>
    <dbReference type="NCBI Taxonomy" id="930132"/>
    <lineage>
        <taxon>Bacteria</taxon>
        <taxon>Bacillati</taxon>
        <taxon>Bacillota</taxon>
        <taxon>Bacilli</taxon>
        <taxon>Bacillales</taxon>
        <taxon>Bacillaceae</taxon>
        <taxon>Aquibacillus</taxon>
    </lineage>
</organism>
<comment type="caution">
    <text evidence="2">The sequence shown here is derived from an EMBL/GenBank/DDBJ whole genome shotgun (WGS) entry which is preliminary data.</text>
</comment>
<keyword evidence="1" id="KW-0812">Transmembrane</keyword>
<sequence>MRKNKIMQWVGFAIVMISIMLDGLVKHRGEENLIFGVSYYFIIGNVIGFLVLIIFTIKQRYKK</sequence>
<evidence type="ECO:0000313" key="2">
    <source>
        <dbReference type="EMBL" id="MRH43256.1"/>
    </source>
</evidence>
<protein>
    <submittedName>
        <fullName evidence="2">Uncharacterized protein</fullName>
    </submittedName>
</protein>
<feature type="transmembrane region" description="Helical" evidence="1">
    <location>
        <begin position="37"/>
        <end position="57"/>
    </location>
</feature>
<evidence type="ECO:0000256" key="1">
    <source>
        <dbReference type="SAM" id="Phobius"/>
    </source>
</evidence>
<gene>
    <name evidence="2" type="ORF">GH741_11250</name>
</gene>
<dbReference type="RefSeq" id="WP_153736891.1">
    <property type="nucleotide sequence ID" value="NZ_WJNG01000008.1"/>
</dbReference>
<dbReference type="AlphaFoldDB" id="A0A6A8DFF3"/>
<keyword evidence="1" id="KW-1133">Transmembrane helix</keyword>